<gene>
    <name evidence="2" type="ORF">NDU88_001209</name>
</gene>
<comment type="caution">
    <text evidence="2">The sequence shown here is derived from an EMBL/GenBank/DDBJ whole genome shotgun (WGS) entry which is preliminary data.</text>
</comment>
<protein>
    <submittedName>
        <fullName evidence="2">Uncharacterized protein</fullName>
    </submittedName>
</protein>
<evidence type="ECO:0000313" key="2">
    <source>
        <dbReference type="EMBL" id="KAJ1205783.1"/>
    </source>
</evidence>
<feature type="region of interest" description="Disordered" evidence="1">
    <location>
        <begin position="1"/>
        <end position="22"/>
    </location>
</feature>
<evidence type="ECO:0000313" key="3">
    <source>
        <dbReference type="Proteomes" id="UP001066276"/>
    </source>
</evidence>
<reference evidence="2" key="1">
    <citation type="journal article" date="2022" name="bioRxiv">
        <title>Sequencing and chromosome-scale assembly of the giantPleurodeles waltlgenome.</title>
        <authorList>
            <person name="Brown T."/>
            <person name="Elewa A."/>
            <person name="Iarovenko S."/>
            <person name="Subramanian E."/>
            <person name="Araus A.J."/>
            <person name="Petzold A."/>
            <person name="Susuki M."/>
            <person name="Suzuki K.-i.T."/>
            <person name="Hayashi T."/>
            <person name="Toyoda A."/>
            <person name="Oliveira C."/>
            <person name="Osipova E."/>
            <person name="Leigh N.D."/>
            <person name="Simon A."/>
            <person name="Yun M.H."/>
        </authorList>
    </citation>
    <scope>NUCLEOTIDE SEQUENCE</scope>
    <source>
        <strain evidence="2">20211129_DDA</strain>
        <tissue evidence="2">Liver</tissue>
    </source>
</reference>
<dbReference type="AlphaFoldDB" id="A0AAV7VWW0"/>
<dbReference type="Proteomes" id="UP001066276">
    <property type="component" value="Chromosome 1_2"/>
</dbReference>
<evidence type="ECO:0000256" key="1">
    <source>
        <dbReference type="SAM" id="MobiDB-lite"/>
    </source>
</evidence>
<sequence length="99" mass="11153">MLTNPIASVPVDESCESRTPEDEDTMARVLHVVKAKIKFENILKEKWKLEFINGYNKELLFLGSEAAMCACEAHKALARIVTEYGFDLAKSNFAEEENA</sequence>
<dbReference type="EMBL" id="JANPWB010000002">
    <property type="protein sequence ID" value="KAJ1205783.1"/>
    <property type="molecule type" value="Genomic_DNA"/>
</dbReference>
<keyword evidence="3" id="KW-1185">Reference proteome</keyword>
<name>A0AAV7VWW0_PLEWA</name>
<proteinExistence type="predicted"/>
<organism evidence="2 3">
    <name type="scientific">Pleurodeles waltl</name>
    <name type="common">Iberian ribbed newt</name>
    <dbReference type="NCBI Taxonomy" id="8319"/>
    <lineage>
        <taxon>Eukaryota</taxon>
        <taxon>Metazoa</taxon>
        <taxon>Chordata</taxon>
        <taxon>Craniata</taxon>
        <taxon>Vertebrata</taxon>
        <taxon>Euteleostomi</taxon>
        <taxon>Amphibia</taxon>
        <taxon>Batrachia</taxon>
        <taxon>Caudata</taxon>
        <taxon>Salamandroidea</taxon>
        <taxon>Salamandridae</taxon>
        <taxon>Pleurodelinae</taxon>
        <taxon>Pleurodeles</taxon>
    </lineage>
</organism>
<accession>A0AAV7VWW0</accession>